<evidence type="ECO:0000256" key="3">
    <source>
        <dbReference type="ARBA" id="ARBA00020071"/>
    </source>
</evidence>
<evidence type="ECO:0000259" key="8">
    <source>
        <dbReference type="PROSITE" id="PS51677"/>
    </source>
</evidence>
<dbReference type="Gene3D" id="3.20.20.370">
    <property type="entry name" value="Glycoside hydrolase/deacetylase"/>
    <property type="match status" value="1"/>
</dbReference>
<dbReference type="CDD" id="cd10917">
    <property type="entry name" value="CE4_NodB_like_6s_7s"/>
    <property type="match status" value="1"/>
</dbReference>
<dbReference type="PANTHER" id="PTHR10587">
    <property type="entry name" value="GLYCOSYL TRANSFERASE-RELATED"/>
    <property type="match status" value="1"/>
</dbReference>
<dbReference type="EMBL" id="BBIO01000003">
    <property type="protein sequence ID" value="GAK44427.1"/>
    <property type="molecule type" value="Genomic_DNA"/>
</dbReference>
<keyword evidence="10" id="KW-1185">Reference proteome</keyword>
<dbReference type="InterPro" id="IPR050248">
    <property type="entry name" value="Polysacc_deacetylase_ArnD"/>
</dbReference>
<reference evidence="9 10" key="1">
    <citation type="submission" date="2014-07" db="EMBL/GenBank/DDBJ databases">
        <title>Tepidicaulis marinum gen. nov., sp. nov., a novel marine bacterium denitrifying nitrate to nitrous oxide strictly under microaerobic conditions.</title>
        <authorList>
            <person name="Takeuchi M."/>
            <person name="Yamagishi T."/>
            <person name="Kamagata Y."/>
            <person name="Oshima K."/>
            <person name="Hattori M."/>
            <person name="Katayama T."/>
            <person name="Hanada S."/>
            <person name="Tamaki H."/>
            <person name="Marumo K."/>
            <person name="Maeda H."/>
            <person name="Nedachi M."/>
            <person name="Iwasaki W."/>
            <person name="Suwa Y."/>
            <person name="Sakata S."/>
        </authorList>
    </citation>
    <scope>NUCLEOTIDE SEQUENCE [LARGE SCALE GENOMIC DNA]</scope>
    <source>
        <strain evidence="9 10">MA2</strain>
    </source>
</reference>
<feature type="domain" description="NodB homology" evidence="8">
    <location>
        <begin position="68"/>
        <end position="256"/>
    </location>
</feature>
<evidence type="ECO:0000256" key="5">
    <source>
        <dbReference type="ARBA" id="ARBA00022801"/>
    </source>
</evidence>
<dbReference type="RefSeq" id="WP_052379209.1">
    <property type="nucleotide sequence ID" value="NZ_BBIO01000003.1"/>
</dbReference>
<dbReference type="Proteomes" id="UP000028702">
    <property type="component" value="Unassembled WGS sequence"/>
</dbReference>
<evidence type="ECO:0000313" key="9">
    <source>
        <dbReference type="EMBL" id="GAK44427.1"/>
    </source>
</evidence>
<dbReference type="GO" id="GO:0016810">
    <property type="term" value="F:hydrolase activity, acting on carbon-nitrogen (but not peptide) bonds"/>
    <property type="evidence" value="ECO:0007669"/>
    <property type="project" value="InterPro"/>
</dbReference>
<comment type="similarity">
    <text evidence="2">Belongs to the polysaccharide deacetylase family.</text>
</comment>
<dbReference type="eggNOG" id="COG0726">
    <property type="taxonomic scope" value="Bacteria"/>
</dbReference>
<feature type="chain" id="PRO_5001754872" description="Chitooligosaccharide deacetylase" evidence="7">
    <location>
        <begin position="26"/>
        <end position="278"/>
    </location>
</feature>
<evidence type="ECO:0000313" key="10">
    <source>
        <dbReference type="Proteomes" id="UP000028702"/>
    </source>
</evidence>
<organism evidence="9 10">
    <name type="scientific">Tepidicaulis marinus</name>
    <dbReference type="NCBI Taxonomy" id="1333998"/>
    <lineage>
        <taxon>Bacteria</taxon>
        <taxon>Pseudomonadati</taxon>
        <taxon>Pseudomonadota</taxon>
        <taxon>Alphaproteobacteria</taxon>
        <taxon>Hyphomicrobiales</taxon>
        <taxon>Parvibaculaceae</taxon>
        <taxon>Tepidicaulis</taxon>
    </lineage>
</organism>
<comment type="function">
    <text evidence="1">Is involved in generating a small heat-stable compound (Nod), an acylated oligomer of N-acetylglucosamine, that stimulates mitosis in various plant protoplasts.</text>
</comment>
<dbReference type="AlphaFoldDB" id="A0A081B8Q9"/>
<dbReference type="SUPFAM" id="SSF88713">
    <property type="entry name" value="Glycoside hydrolase/deacetylase"/>
    <property type="match status" value="1"/>
</dbReference>
<dbReference type="STRING" id="1333998.M2A_0926"/>
<proteinExistence type="inferred from homology"/>
<sequence length="278" mass="30457">MNHARAIAALLALGTALLAGLPARAEIPCSGAPSGKTLGPARIIEVETQGGGVYGTLQYARSLDLAEKEILFTFDDGPDPVVTPQILDTLDRHCLKATFFFTGLRAERYPELVREAWRRGHTIATHTYSHPNNLRRFAPSYARAQITRGQEAIAAALQGAEDTKEAELAPFFRFPGLNDSARLKAWLAAQDIAVFSCDFGSDDWRRISAWSVYKRTMRNAAYMGRGIVILHDTKTRTASALPMILDELARRGFKAAHMRAKKPPDTLAGLPEKAVTAP</sequence>
<dbReference type="InterPro" id="IPR011330">
    <property type="entry name" value="Glyco_hydro/deAcase_b/a-brl"/>
</dbReference>
<evidence type="ECO:0000256" key="2">
    <source>
        <dbReference type="ARBA" id="ARBA00010973"/>
    </source>
</evidence>
<comment type="caution">
    <text evidence="9">The sequence shown here is derived from an EMBL/GenBank/DDBJ whole genome shotgun (WGS) entry which is preliminary data.</text>
</comment>
<feature type="signal peptide" evidence="7">
    <location>
        <begin position="1"/>
        <end position="25"/>
    </location>
</feature>
<evidence type="ECO:0000256" key="6">
    <source>
        <dbReference type="ARBA" id="ARBA00032976"/>
    </source>
</evidence>
<accession>A0A081B8Q9</accession>
<gene>
    <name evidence="9" type="ORF">M2A_0926</name>
</gene>
<dbReference type="InterPro" id="IPR002509">
    <property type="entry name" value="NODB_dom"/>
</dbReference>
<dbReference type="GO" id="GO:0016020">
    <property type="term" value="C:membrane"/>
    <property type="evidence" value="ECO:0007669"/>
    <property type="project" value="TreeGrafter"/>
</dbReference>
<dbReference type="Pfam" id="PF01522">
    <property type="entry name" value="Polysacc_deac_1"/>
    <property type="match status" value="1"/>
</dbReference>
<dbReference type="PROSITE" id="PS51677">
    <property type="entry name" value="NODB"/>
    <property type="match status" value="1"/>
</dbReference>
<protein>
    <recommendedName>
        <fullName evidence="3">Chitooligosaccharide deacetylase</fullName>
    </recommendedName>
    <alternativeName>
        <fullName evidence="6">Nodulation protein B</fullName>
    </alternativeName>
</protein>
<evidence type="ECO:0000256" key="7">
    <source>
        <dbReference type="SAM" id="SignalP"/>
    </source>
</evidence>
<keyword evidence="4" id="KW-0479">Metal-binding</keyword>
<evidence type="ECO:0000256" key="1">
    <source>
        <dbReference type="ARBA" id="ARBA00003236"/>
    </source>
</evidence>
<name>A0A081B8Q9_9HYPH</name>
<evidence type="ECO:0000256" key="4">
    <source>
        <dbReference type="ARBA" id="ARBA00022723"/>
    </source>
</evidence>
<keyword evidence="5" id="KW-0378">Hydrolase</keyword>
<keyword evidence="7" id="KW-0732">Signal</keyword>
<dbReference type="PANTHER" id="PTHR10587:SF133">
    <property type="entry name" value="CHITIN DEACETYLASE 1-RELATED"/>
    <property type="match status" value="1"/>
</dbReference>
<dbReference type="GO" id="GO:0005975">
    <property type="term" value="P:carbohydrate metabolic process"/>
    <property type="evidence" value="ECO:0007669"/>
    <property type="project" value="InterPro"/>
</dbReference>
<dbReference type="GO" id="GO:0046872">
    <property type="term" value="F:metal ion binding"/>
    <property type="evidence" value="ECO:0007669"/>
    <property type="project" value="UniProtKB-KW"/>
</dbReference>